<dbReference type="GO" id="GO:0052913">
    <property type="term" value="F:16S rRNA (guanine(966)-N(2))-methyltransferase activity"/>
    <property type="evidence" value="ECO:0007669"/>
    <property type="project" value="UniProtKB-EC"/>
</dbReference>
<comment type="similarity">
    <text evidence="2 8">Belongs to the methyltransferase superfamily. RsmD family.</text>
</comment>
<evidence type="ECO:0000313" key="10">
    <source>
        <dbReference type="Proteomes" id="UP001269375"/>
    </source>
</evidence>
<keyword evidence="8" id="KW-0949">S-adenosyl-L-methionine</keyword>
<keyword evidence="10" id="KW-1185">Reference proteome</keyword>
<dbReference type="PANTHER" id="PTHR43542:SF1">
    <property type="entry name" value="METHYLTRANSFERASE"/>
    <property type="match status" value="1"/>
</dbReference>
<organism evidence="9 10">
    <name type="scientific">Larsenimonas suaedae</name>
    <dbReference type="NCBI Taxonomy" id="1851019"/>
    <lineage>
        <taxon>Bacteria</taxon>
        <taxon>Pseudomonadati</taxon>
        <taxon>Pseudomonadota</taxon>
        <taxon>Gammaproteobacteria</taxon>
        <taxon>Oceanospirillales</taxon>
        <taxon>Halomonadaceae</taxon>
        <taxon>Larsenimonas</taxon>
    </lineage>
</organism>
<dbReference type="Proteomes" id="UP001269375">
    <property type="component" value="Unassembled WGS sequence"/>
</dbReference>
<comment type="caution">
    <text evidence="9">The sequence shown here is derived from an EMBL/GenBank/DDBJ whole genome shotgun (WGS) entry which is preliminary data.</text>
</comment>
<dbReference type="EMBL" id="JARWAO010000005">
    <property type="protein sequence ID" value="MDR5896549.1"/>
    <property type="molecule type" value="Genomic_DNA"/>
</dbReference>
<keyword evidence="5 8" id="KW-0489">Methyltransferase</keyword>
<dbReference type="Gene3D" id="3.40.50.150">
    <property type="entry name" value="Vaccinia Virus protein VP39"/>
    <property type="match status" value="1"/>
</dbReference>
<dbReference type="EC" id="2.1.1.171" evidence="3 8"/>
<evidence type="ECO:0000256" key="5">
    <source>
        <dbReference type="ARBA" id="ARBA00022603"/>
    </source>
</evidence>
<gene>
    <name evidence="9" type="primary">rsmD</name>
    <name evidence="9" type="ORF">QC825_10730</name>
</gene>
<evidence type="ECO:0000256" key="3">
    <source>
        <dbReference type="ARBA" id="ARBA00012141"/>
    </source>
</evidence>
<protein>
    <recommendedName>
        <fullName evidence="4 8">Ribosomal RNA small subunit methyltransferase D</fullName>
        <ecNumber evidence="3 8">2.1.1.171</ecNumber>
    </recommendedName>
</protein>
<accession>A0ABU1GWY4</accession>
<dbReference type="PIRSF" id="PIRSF004553">
    <property type="entry name" value="CHP00095"/>
    <property type="match status" value="1"/>
</dbReference>
<dbReference type="PANTHER" id="PTHR43542">
    <property type="entry name" value="METHYLTRANSFERASE"/>
    <property type="match status" value="1"/>
</dbReference>
<dbReference type="InterPro" id="IPR029063">
    <property type="entry name" value="SAM-dependent_MTases_sf"/>
</dbReference>
<dbReference type="PROSITE" id="PS00092">
    <property type="entry name" value="N6_MTASE"/>
    <property type="match status" value="1"/>
</dbReference>
<evidence type="ECO:0000313" key="9">
    <source>
        <dbReference type="EMBL" id="MDR5896549.1"/>
    </source>
</evidence>
<dbReference type="SUPFAM" id="SSF53335">
    <property type="entry name" value="S-adenosyl-L-methionine-dependent methyltransferases"/>
    <property type="match status" value="1"/>
</dbReference>
<dbReference type="Pfam" id="PF03602">
    <property type="entry name" value="Cons_hypoth95"/>
    <property type="match status" value="1"/>
</dbReference>
<comment type="catalytic activity">
    <reaction evidence="7 8">
        <text>guanosine(966) in 16S rRNA + S-adenosyl-L-methionine = N(2)-methylguanosine(966) in 16S rRNA + S-adenosyl-L-homocysteine + H(+)</text>
        <dbReference type="Rhea" id="RHEA:23548"/>
        <dbReference type="Rhea" id="RHEA-COMP:10211"/>
        <dbReference type="Rhea" id="RHEA-COMP:10212"/>
        <dbReference type="ChEBI" id="CHEBI:15378"/>
        <dbReference type="ChEBI" id="CHEBI:57856"/>
        <dbReference type="ChEBI" id="CHEBI:59789"/>
        <dbReference type="ChEBI" id="CHEBI:74269"/>
        <dbReference type="ChEBI" id="CHEBI:74481"/>
        <dbReference type="EC" id="2.1.1.171"/>
    </reaction>
</comment>
<evidence type="ECO:0000256" key="6">
    <source>
        <dbReference type="ARBA" id="ARBA00022679"/>
    </source>
</evidence>
<name>A0ABU1GWY4_9GAMM</name>
<sequence length="205" mass="22768">MTRHRSRSPSKPARHGKLRLIGGDFKRRQLPILDRPGLRPTPDRVRETLFNWIGPLGGAHVLDAFAGSGALGLEALSRGAASLTLIEKDRQAARQLEDNLTTLDVRERATLHRLDALAWLDSAEPMPYGLVFLDPPFGQGLADPICALLERGGWLTEQAMIYLEVEQALVPNVPAHWRLEKQTRAGETQARLYRRTPLAEGDTDA</sequence>
<reference evidence="9 10" key="1">
    <citation type="submission" date="2023-04" db="EMBL/GenBank/DDBJ databases">
        <title>A long-awaited taxogenomic arrangement of the family Halomonadaceae.</title>
        <authorList>
            <person name="De La Haba R."/>
            <person name="Chuvochina M."/>
            <person name="Wittouck S."/>
            <person name="Arahal D.R."/>
            <person name="Sanchez-Porro C."/>
            <person name="Hugenholtz P."/>
            <person name="Ventosa A."/>
        </authorList>
    </citation>
    <scope>NUCLEOTIDE SEQUENCE [LARGE SCALE GENOMIC DNA]</scope>
    <source>
        <strain evidence="9 10">DSM 22428</strain>
    </source>
</reference>
<dbReference type="CDD" id="cd02440">
    <property type="entry name" value="AdoMet_MTases"/>
    <property type="match status" value="1"/>
</dbReference>
<evidence type="ECO:0000256" key="4">
    <source>
        <dbReference type="ARBA" id="ARBA00013682"/>
    </source>
</evidence>
<evidence type="ECO:0000256" key="1">
    <source>
        <dbReference type="ARBA" id="ARBA00002649"/>
    </source>
</evidence>
<dbReference type="InterPro" id="IPR002052">
    <property type="entry name" value="DNA_methylase_N6_adenine_CS"/>
</dbReference>
<evidence type="ECO:0000256" key="8">
    <source>
        <dbReference type="PIRNR" id="PIRNR004553"/>
    </source>
</evidence>
<dbReference type="NCBIfam" id="TIGR00095">
    <property type="entry name" value="16S rRNA (guanine(966)-N(2))-methyltransferase RsmD"/>
    <property type="match status" value="1"/>
</dbReference>
<evidence type="ECO:0000256" key="2">
    <source>
        <dbReference type="ARBA" id="ARBA00005269"/>
    </source>
</evidence>
<comment type="function">
    <text evidence="1 8">Specifically methylates the guanine in position 966 of 16S rRNA in the assembled 30S particle.</text>
</comment>
<dbReference type="InterPro" id="IPR004398">
    <property type="entry name" value="RNA_MeTrfase_RsmD"/>
</dbReference>
<dbReference type="RefSeq" id="WP_251594250.1">
    <property type="nucleotide sequence ID" value="NZ_JAMLJI010000003.1"/>
</dbReference>
<evidence type="ECO:0000256" key="7">
    <source>
        <dbReference type="ARBA" id="ARBA00048326"/>
    </source>
</evidence>
<proteinExistence type="inferred from homology"/>
<keyword evidence="6 8" id="KW-0808">Transferase</keyword>
<keyword evidence="8" id="KW-0698">rRNA processing</keyword>